<evidence type="ECO:0000256" key="15">
    <source>
        <dbReference type="SAM" id="Phobius"/>
    </source>
</evidence>
<dbReference type="InterPro" id="IPR010514">
    <property type="entry name" value="COX_ARM"/>
</dbReference>
<feature type="domain" description="Cytochrome oxidase subunit II transmembrane region profile" evidence="18">
    <location>
        <begin position="18"/>
        <end position="115"/>
    </location>
</feature>
<organism evidence="19 20">
    <name type="scientific">Rhizobium rosettiformans W3</name>
    <dbReference type="NCBI Taxonomy" id="538378"/>
    <lineage>
        <taxon>Bacteria</taxon>
        <taxon>Pseudomonadati</taxon>
        <taxon>Pseudomonadota</taxon>
        <taxon>Alphaproteobacteria</taxon>
        <taxon>Hyphomicrobiales</taxon>
        <taxon>Rhizobiaceae</taxon>
        <taxon>Rhizobium/Agrobacterium group</taxon>
        <taxon>Rhizobium</taxon>
    </lineage>
</organism>
<gene>
    <name evidence="19" type="primary">cyoA</name>
    <name evidence="19" type="ORF">FAA86_08425</name>
</gene>
<evidence type="ECO:0000256" key="14">
    <source>
        <dbReference type="ARBA" id="ARBA00030198"/>
    </source>
</evidence>
<dbReference type="SUPFAM" id="SSF49503">
    <property type="entry name" value="Cupredoxins"/>
    <property type="match status" value="1"/>
</dbReference>
<keyword evidence="7 16" id="KW-0732">Signal</keyword>
<dbReference type="PANTHER" id="PTHR22888:SF18">
    <property type="entry name" value="CYTOCHROME BO(3) UBIQUINOL OXIDASE SUBUNIT 2"/>
    <property type="match status" value="1"/>
</dbReference>
<comment type="subcellular location">
    <subcellularLocation>
        <location evidence="1">Cell membrane</location>
        <topology evidence="1">Multi-pass membrane protein</topology>
    </subcellularLocation>
</comment>
<name>A0A4S8Q6Y1_9HYPH</name>
<evidence type="ECO:0000256" key="5">
    <source>
        <dbReference type="ARBA" id="ARBA00022660"/>
    </source>
</evidence>
<dbReference type="EMBL" id="STGU01000004">
    <property type="protein sequence ID" value="THV36529.1"/>
    <property type="molecule type" value="Genomic_DNA"/>
</dbReference>
<sequence length="401" mass="44261">MQKLRLPKILAALGAVLFLSACKAEVLAPTGDIAAQQRDLLVISTLLMLVIIIPVMVMTCWFAWHYRAANKDAIYKPNWSHSTKLELIIWAIPLMIIICLGALTWVGTHLLDPYRPLARVSEEQPLDPQQEPLDVQVVALDWKWLFIYPQYGVAAVNELPVPTDRPIRFSLTSSSVMNAFYIPHMAGMIYAMPGMQTTLHGVFNQEGTFQGLASHYSGAGFSGMRFKAKATDAAAFEAWVEEARAGSEKLDRAKYLELERPSENVTPVTFASVDPQLFPRVVNMCVEEGKICMAEMMALDAQGGTGIAGTVNMSALIYDKHERRGTREPVFGWEPFKVLGFCSVEELEQMLAAKPASFNDKPVISGPLMGHNMTQPASPFGGEAERFLTLVRQASGNAPQL</sequence>
<dbReference type="Pfam" id="PF06481">
    <property type="entry name" value="COX_ARM"/>
    <property type="match status" value="1"/>
</dbReference>
<dbReference type="GO" id="GO:0042773">
    <property type="term" value="P:ATP synthesis coupled electron transport"/>
    <property type="evidence" value="ECO:0007669"/>
    <property type="project" value="TreeGrafter"/>
</dbReference>
<evidence type="ECO:0000256" key="9">
    <source>
        <dbReference type="ARBA" id="ARBA00022989"/>
    </source>
</evidence>
<evidence type="ECO:0000313" key="19">
    <source>
        <dbReference type="EMBL" id="THV36529.1"/>
    </source>
</evidence>
<keyword evidence="4" id="KW-1003">Cell membrane</keyword>
<evidence type="ECO:0000256" key="3">
    <source>
        <dbReference type="ARBA" id="ARBA00022448"/>
    </source>
</evidence>
<evidence type="ECO:0000256" key="4">
    <source>
        <dbReference type="ARBA" id="ARBA00022475"/>
    </source>
</evidence>
<dbReference type="PROSITE" id="PS50999">
    <property type="entry name" value="COX2_TM"/>
    <property type="match status" value="1"/>
</dbReference>
<dbReference type="NCBIfam" id="TIGR01433">
    <property type="entry name" value="CyoA"/>
    <property type="match status" value="1"/>
</dbReference>
<dbReference type="PROSITE" id="PS51257">
    <property type="entry name" value="PROKAR_LIPOPROTEIN"/>
    <property type="match status" value="1"/>
</dbReference>
<comment type="similarity">
    <text evidence="2">Belongs to the cytochrome c oxidase subunit 2 family.</text>
</comment>
<dbReference type="GO" id="GO:0004129">
    <property type="term" value="F:cytochrome-c oxidase activity"/>
    <property type="evidence" value="ECO:0007669"/>
    <property type="project" value="InterPro"/>
</dbReference>
<feature type="transmembrane region" description="Helical" evidence="15">
    <location>
        <begin position="40"/>
        <end position="64"/>
    </location>
</feature>
<comment type="caution">
    <text evidence="19">The sequence shown here is derived from an EMBL/GenBank/DDBJ whole genome shotgun (WGS) entry which is preliminary data.</text>
</comment>
<keyword evidence="8" id="KW-0249">Electron transport</keyword>
<dbReference type="GO" id="GO:0009486">
    <property type="term" value="F:cytochrome bo3 ubiquinol oxidase activity"/>
    <property type="evidence" value="ECO:0007669"/>
    <property type="project" value="InterPro"/>
</dbReference>
<keyword evidence="13" id="KW-0449">Lipoprotein</keyword>
<protein>
    <recommendedName>
        <fullName evidence="14">Ubiquinol oxidase polypeptide II</fullName>
    </recommendedName>
</protein>
<dbReference type="Pfam" id="PF00116">
    <property type="entry name" value="COX2"/>
    <property type="match status" value="1"/>
</dbReference>
<evidence type="ECO:0000256" key="12">
    <source>
        <dbReference type="ARBA" id="ARBA00023139"/>
    </source>
</evidence>
<evidence type="ECO:0000256" key="1">
    <source>
        <dbReference type="ARBA" id="ARBA00004651"/>
    </source>
</evidence>
<evidence type="ECO:0000259" key="18">
    <source>
        <dbReference type="PROSITE" id="PS50999"/>
    </source>
</evidence>
<keyword evidence="11 15" id="KW-0472">Membrane</keyword>
<dbReference type="GO" id="GO:0016682">
    <property type="term" value="F:oxidoreductase activity, acting on diphenols and related substances as donors, oxygen as acceptor"/>
    <property type="evidence" value="ECO:0007669"/>
    <property type="project" value="InterPro"/>
</dbReference>
<evidence type="ECO:0000256" key="11">
    <source>
        <dbReference type="ARBA" id="ARBA00023136"/>
    </source>
</evidence>
<evidence type="ECO:0000259" key="17">
    <source>
        <dbReference type="PROSITE" id="PS50857"/>
    </source>
</evidence>
<reference evidence="19 20" key="1">
    <citation type="submission" date="2019-04" db="EMBL/GenBank/DDBJ databases">
        <title>genome sequence of strain W3.</title>
        <authorList>
            <person name="Gao J."/>
            <person name="Sun J."/>
        </authorList>
    </citation>
    <scope>NUCLEOTIDE SEQUENCE [LARGE SCALE GENOMIC DNA]</scope>
    <source>
        <strain evidence="19 20">W3</strain>
    </source>
</reference>
<feature type="domain" description="Cytochrome oxidase subunit II copper A binding" evidence="17">
    <location>
        <begin position="130"/>
        <end position="242"/>
    </location>
</feature>
<evidence type="ECO:0000256" key="2">
    <source>
        <dbReference type="ARBA" id="ARBA00007866"/>
    </source>
</evidence>
<evidence type="ECO:0000256" key="13">
    <source>
        <dbReference type="ARBA" id="ARBA00023288"/>
    </source>
</evidence>
<evidence type="ECO:0000256" key="7">
    <source>
        <dbReference type="ARBA" id="ARBA00022729"/>
    </source>
</evidence>
<evidence type="ECO:0000256" key="10">
    <source>
        <dbReference type="ARBA" id="ARBA00023002"/>
    </source>
</evidence>
<dbReference type="InterPro" id="IPR008972">
    <property type="entry name" value="Cupredoxin"/>
</dbReference>
<keyword evidence="9 15" id="KW-1133">Transmembrane helix</keyword>
<keyword evidence="3" id="KW-0813">Transport</keyword>
<keyword evidence="5" id="KW-0679">Respiratory chain</keyword>
<evidence type="ECO:0000256" key="6">
    <source>
        <dbReference type="ARBA" id="ARBA00022692"/>
    </source>
</evidence>
<keyword evidence="10" id="KW-0560">Oxidoreductase</keyword>
<dbReference type="InterPro" id="IPR011759">
    <property type="entry name" value="Cyt_c_oxidase_su2_TM_dom"/>
</dbReference>
<dbReference type="PROSITE" id="PS50857">
    <property type="entry name" value="COX2_CUA"/>
    <property type="match status" value="1"/>
</dbReference>
<feature type="signal peptide" evidence="16">
    <location>
        <begin position="1"/>
        <end position="24"/>
    </location>
</feature>
<accession>A0A4S8Q6Y1</accession>
<dbReference type="InterPro" id="IPR002429">
    <property type="entry name" value="CcO_II-like_C"/>
</dbReference>
<evidence type="ECO:0000256" key="8">
    <source>
        <dbReference type="ARBA" id="ARBA00022982"/>
    </source>
</evidence>
<dbReference type="GO" id="GO:0005507">
    <property type="term" value="F:copper ion binding"/>
    <property type="evidence" value="ECO:0007669"/>
    <property type="project" value="InterPro"/>
</dbReference>
<dbReference type="InterPro" id="IPR036257">
    <property type="entry name" value="Cyt_c_oxidase_su2_TM_sf"/>
</dbReference>
<dbReference type="Proteomes" id="UP000307378">
    <property type="component" value="Unassembled WGS sequence"/>
</dbReference>
<dbReference type="InterPro" id="IPR006333">
    <property type="entry name" value="Cyt_o_ubiquinol_oxidase_su2"/>
</dbReference>
<proteinExistence type="inferred from homology"/>
<dbReference type="Gene3D" id="1.10.287.90">
    <property type="match status" value="1"/>
</dbReference>
<dbReference type="GO" id="GO:0005886">
    <property type="term" value="C:plasma membrane"/>
    <property type="evidence" value="ECO:0007669"/>
    <property type="project" value="UniProtKB-SubCell"/>
</dbReference>
<dbReference type="AlphaFoldDB" id="A0A4S8Q6Y1"/>
<keyword evidence="12" id="KW-0564">Palmitate</keyword>
<dbReference type="RefSeq" id="WP_136539742.1">
    <property type="nucleotide sequence ID" value="NZ_STGU01000004.1"/>
</dbReference>
<feature type="transmembrane region" description="Helical" evidence="15">
    <location>
        <begin position="85"/>
        <end position="106"/>
    </location>
</feature>
<dbReference type="CDD" id="cd04212">
    <property type="entry name" value="CuRO_UO_II"/>
    <property type="match status" value="1"/>
</dbReference>
<dbReference type="InterPro" id="IPR045187">
    <property type="entry name" value="CcO_II"/>
</dbReference>
<keyword evidence="6 15" id="KW-0812">Transmembrane</keyword>
<feature type="chain" id="PRO_5020882537" description="Ubiquinol oxidase polypeptide II" evidence="16">
    <location>
        <begin position="25"/>
        <end position="401"/>
    </location>
</feature>
<dbReference type="SUPFAM" id="SSF81464">
    <property type="entry name" value="Cytochrome c oxidase subunit II-like, transmembrane region"/>
    <property type="match status" value="1"/>
</dbReference>
<dbReference type="InterPro" id="IPR034227">
    <property type="entry name" value="CuRO_UO_II"/>
</dbReference>
<evidence type="ECO:0000313" key="20">
    <source>
        <dbReference type="Proteomes" id="UP000307378"/>
    </source>
</evidence>
<evidence type="ECO:0000256" key="16">
    <source>
        <dbReference type="SAM" id="SignalP"/>
    </source>
</evidence>
<dbReference type="Gene3D" id="2.60.40.420">
    <property type="entry name" value="Cupredoxins - blue copper proteins"/>
    <property type="match status" value="1"/>
</dbReference>
<dbReference type="PANTHER" id="PTHR22888">
    <property type="entry name" value="CYTOCHROME C OXIDASE, SUBUNIT II"/>
    <property type="match status" value="1"/>
</dbReference>